<dbReference type="SUPFAM" id="SSF50692">
    <property type="entry name" value="ADC-like"/>
    <property type="match status" value="1"/>
</dbReference>
<dbReference type="GO" id="GO:0043546">
    <property type="term" value="F:molybdopterin cofactor binding"/>
    <property type="evidence" value="ECO:0007669"/>
    <property type="project" value="InterPro"/>
</dbReference>
<dbReference type="InterPro" id="IPR006963">
    <property type="entry name" value="Mopterin_OxRdtase_4Fe-4S_dom"/>
</dbReference>
<evidence type="ECO:0000259" key="8">
    <source>
        <dbReference type="PROSITE" id="PS51669"/>
    </source>
</evidence>
<keyword evidence="6" id="KW-0408">Iron</keyword>
<dbReference type="Pfam" id="PF00384">
    <property type="entry name" value="Molybdopterin"/>
    <property type="match status" value="1"/>
</dbReference>
<accession>A0A1V1PHI6</accession>
<sequence>MNEIWHKTACVLCEQNCGLKVHVQNNRIETVLPDESHPVSKGYVCRKGLHIGDHQNHADRLTQPLKKTANGFIQVSWETALQEIASKLKQIISDHSPQSFAFMGGMNKGCHIDAIYARTLLKMIGSPYHYHAIAQEHTGMHWLSGQMLGRQDSVPIPDDHHADMILAVGWDGMESHKMIRSPMVLKTFATHPHRRLVVIDHRNTSTAQLANVHLLLNTGTYALLAKTLIAIILQEGWENKDYIQAHVTGLDDIRHWFHKWDIKYSLEVCGIELDTAYALCHELGTRKWCLKLEKGALMNRHSTVTSYFFTVLLAICGRLCTIGGNVITGKLFSLTDTKTEPLKTVFTRHPSICGFFPPNVLPQEIDNNHSERIRALLVCGANPIRSYADTHAYTKAFEKLELLTVIDIAMTETCEMADYVLPACSAYESWDTTFYSYTFPDIFTQLRPPIVQPSENLKECGTIITELADQIGLIPKIPDHLQWASTKDRYQFILNLLTVSTNAFQFDEALPFILSKTLGKTMNSSNLAVYWGIIQTLNATVRKRMHIEMKSPMSSALSLNKIFAVAKTMISRLNLLPLAGLFPRFEQSEAIFDAIIDNPEGLIVGQMNPDNNMQEIKTIDEYIHLHIPVLADWSKSITPELEQIRLKRTPEFPMILNAGRPAKTNAHCQIRKPDWNKGLRSCTVLMHPKDANRLGFDDGQIVCVITKVASVEIELEVSEEVQEGQLLMPHGGGLKYQKKTYGVNVNDLTDCQNRDVLTGIPLHQYMPCRVEALFTKSDLSDWSD</sequence>
<dbReference type="Pfam" id="PF01568">
    <property type="entry name" value="Molydop_binding"/>
    <property type="match status" value="1"/>
</dbReference>
<dbReference type="InterPro" id="IPR006657">
    <property type="entry name" value="MoPterin_dinucl-bd_dom"/>
</dbReference>
<dbReference type="PANTHER" id="PTHR43742">
    <property type="entry name" value="TRIMETHYLAMINE-N-OXIDE REDUCTASE"/>
    <property type="match status" value="1"/>
</dbReference>
<evidence type="ECO:0000256" key="1">
    <source>
        <dbReference type="ARBA" id="ARBA00001942"/>
    </source>
</evidence>
<proteinExistence type="inferred from homology"/>
<evidence type="ECO:0000256" key="5">
    <source>
        <dbReference type="ARBA" id="ARBA00023002"/>
    </source>
</evidence>
<dbReference type="GO" id="GO:0016491">
    <property type="term" value="F:oxidoreductase activity"/>
    <property type="evidence" value="ECO:0007669"/>
    <property type="project" value="UniProtKB-KW"/>
</dbReference>
<evidence type="ECO:0000256" key="3">
    <source>
        <dbReference type="ARBA" id="ARBA00022505"/>
    </source>
</evidence>
<dbReference type="Gene3D" id="2.40.40.20">
    <property type="match status" value="1"/>
</dbReference>
<dbReference type="GO" id="GO:0051536">
    <property type="term" value="F:iron-sulfur cluster binding"/>
    <property type="evidence" value="ECO:0007669"/>
    <property type="project" value="UniProtKB-KW"/>
</dbReference>
<keyword evidence="7" id="KW-0411">Iron-sulfur</keyword>
<dbReference type="SMART" id="SM00926">
    <property type="entry name" value="Molybdop_Fe4S4"/>
    <property type="match status" value="1"/>
</dbReference>
<gene>
    <name evidence="9" type="ORF">OMM_00285</name>
</gene>
<dbReference type="SUPFAM" id="SSF53706">
    <property type="entry name" value="Formate dehydrogenase/DMSO reductase, domains 1-3"/>
    <property type="match status" value="1"/>
</dbReference>
<dbReference type="InterPro" id="IPR006655">
    <property type="entry name" value="Mopterin_OxRdtase_prok_CS"/>
</dbReference>
<keyword evidence="5" id="KW-0560">Oxidoreductase</keyword>
<dbReference type="Gene3D" id="3.40.228.10">
    <property type="entry name" value="Dimethylsulfoxide Reductase, domain 2"/>
    <property type="match status" value="1"/>
</dbReference>
<evidence type="ECO:0000256" key="4">
    <source>
        <dbReference type="ARBA" id="ARBA00022723"/>
    </source>
</evidence>
<dbReference type="PANTHER" id="PTHR43742:SF2">
    <property type="entry name" value="ASSIMILATORY NITRATE REDUCTASE CATALYTIC SUBUNIT"/>
    <property type="match status" value="1"/>
</dbReference>
<dbReference type="AlphaFoldDB" id="A0A1V1PHI6"/>
<dbReference type="InterPro" id="IPR009010">
    <property type="entry name" value="Asp_de-COase-like_dom_sf"/>
</dbReference>
<evidence type="ECO:0000313" key="10">
    <source>
        <dbReference type="Proteomes" id="UP000189670"/>
    </source>
</evidence>
<dbReference type="Proteomes" id="UP000189670">
    <property type="component" value="Unassembled WGS sequence"/>
</dbReference>
<evidence type="ECO:0000256" key="2">
    <source>
        <dbReference type="ARBA" id="ARBA00010312"/>
    </source>
</evidence>
<evidence type="ECO:0000256" key="6">
    <source>
        <dbReference type="ARBA" id="ARBA00023004"/>
    </source>
</evidence>
<comment type="cofactor">
    <cofactor evidence="1">
        <name>Mo-bis(molybdopterin guanine dinucleotide)</name>
        <dbReference type="ChEBI" id="CHEBI:60539"/>
    </cofactor>
</comment>
<dbReference type="Gene3D" id="2.20.25.90">
    <property type="entry name" value="ADC-like domains"/>
    <property type="match status" value="1"/>
</dbReference>
<evidence type="ECO:0000256" key="7">
    <source>
        <dbReference type="ARBA" id="ARBA00023014"/>
    </source>
</evidence>
<dbReference type="GO" id="GO:0046872">
    <property type="term" value="F:metal ion binding"/>
    <property type="evidence" value="ECO:0007669"/>
    <property type="project" value="UniProtKB-KW"/>
</dbReference>
<evidence type="ECO:0000313" key="9">
    <source>
        <dbReference type="EMBL" id="ETR74337.1"/>
    </source>
</evidence>
<organism evidence="9 10">
    <name type="scientific">Candidatus Magnetoglobus multicellularis str. Araruama</name>
    <dbReference type="NCBI Taxonomy" id="890399"/>
    <lineage>
        <taxon>Bacteria</taxon>
        <taxon>Pseudomonadati</taxon>
        <taxon>Thermodesulfobacteriota</taxon>
        <taxon>Desulfobacteria</taxon>
        <taxon>Desulfobacterales</taxon>
        <taxon>Desulfobacteraceae</taxon>
        <taxon>Candidatus Magnetoglobus</taxon>
    </lineage>
</organism>
<keyword evidence="3" id="KW-0500">Molybdenum</keyword>
<keyword evidence="4" id="KW-0479">Metal-binding</keyword>
<dbReference type="InterPro" id="IPR006656">
    <property type="entry name" value="Mopterin_OxRdtase"/>
</dbReference>
<comment type="caution">
    <text evidence="9">The sequence shown here is derived from an EMBL/GenBank/DDBJ whole genome shotgun (WGS) entry which is preliminary data.</text>
</comment>
<feature type="domain" description="4Fe-4S Mo/W bis-MGD-type" evidence="8">
    <location>
        <begin position="3"/>
        <end position="59"/>
    </location>
</feature>
<dbReference type="EMBL" id="ATBP01000011">
    <property type="protein sequence ID" value="ETR74337.1"/>
    <property type="molecule type" value="Genomic_DNA"/>
</dbReference>
<reference evidence="10" key="1">
    <citation type="submission" date="2012-11" db="EMBL/GenBank/DDBJ databases">
        <authorList>
            <person name="Lucero-Rivera Y.E."/>
            <person name="Tovar-Ramirez D."/>
        </authorList>
    </citation>
    <scope>NUCLEOTIDE SEQUENCE [LARGE SCALE GENOMIC DNA]</scope>
    <source>
        <strain evidence="10">Araruama</strain>
    </source>
</reference>
<protein>
    <submittedName>
        <fullName evidence="9">Molybdopterin dinucleotide-binding protein</fullName>
    </submittedName>
</protein>
<dbReference type="PROSITE" id="PS51669">
    <property type="entry name" value="4FE4S_MOW_BIS_MGD"/>
    <property type="match status" value="1"/>
</dbReference>
<name>A0A1V1PHI6_9BACT</name>
<dbReference type="InterPro" id="IPR050612">
    <property type="entry name" value="Prok_Mopterin_Oxidored"/>
</dbReference>
<dbReference type="PROSITE" id="PS00490">
    <property type="entry name" value="MOLYBDOPTERIN_PROK_2"/>
    <property type="match status" value="1"/>
</dbReference>
<dbReference type="Gene3D" id="3.40.50.740">
    <property type="match status" value="1"/>
</dbReference>
<comment type="similarity">
    <text evidence="2">Belongs to the prokaryotic molybdopterin-containing oxidoreductase family.</text>
</comment>
<dbReference type="Pfam" id="PF04879">
    <property type="entry name" value="Molybdop_Fe4S4"/>
    <property type="match status" value="1"/>
</dbReference>